<dbReference type="EMBL" id="JARJLG010000037">
    <property type="protein sequence ID" value="KAJ7764597.1"/>
    <property type="molecule type" value="Genomic_DNA"/>
</dbReference>
<organism evidence="2 3">
    <name type="scientific">Mycena maculata</name>
    <dbReference type="NCBI Taxonomy" id="230809"/>
    <lineage>
        <taxon>Eukaryota</taxon>
        <taxon>Fungi</taxon>
        <taxon>Dikarya</taxon>
        <taxon>Basidiomycota</taxon>
        <taxon>Agaricomycotina</taxon>
        <taxon>Agaricomycetes</taxon>
        <taxon>Agaricomycetidae</taxon>
        <taxon>Agaricales</taxon>
        <taxon>Marasmiineae</taxon>
        <taxon>Mycenaceae</taxon>
        <taxon>Mycena</taxon>
    </lineage>
</organism>
<dbReference type="PROSITE" id="PS50097">
    <property type="entry name" value="BTB"/>
    <property type="match status" value="1"/>
</dbReference>
<keyword evidence="3" id="KW-1185">Reference proteome</keyword>
<dbReference type="SMART" id="SM00225">
    <property type="entry name" value="BTB"/>
    <property type="match status" value="1"/>
</dbReference>
<reference evidence="2" key="1">
    <citation type="submission" date="2023-03" db="EMBL/GenBank/DDBJ databases">
        <title>Massive genome expansion in bonnet fungi (Mycena s.s.) driven by repeated elements and novel gene families across ecological guilds.</title>
        <authorList>
            <consortium name="Lawrence Berkeley National Laboratory"/>
            <person name="Harder C.B."/>
            <person name="Miyauchi S."/>
            <person name="Viragh M."/>
            <person name="Kuo A."/>
            <person name="Thoen E."/>
            <person name="Andreopoulos B."/>
            <person name="Lu D."/>
            <person name="Skrede I."/>
            <person name="Drula E."/>
            <person name="Henrissat B."/>
            <person name="Morin E."/>
            <person name="Kohler A."/>
            <person name="Barry K."/>
            <person name="LaButti K."/>
            <person name="Morin E."/>
            <person name="Salamov A."/>
            <person name="Lipzen A."/>
            <person name="Mereny Z."/>
            <person name="Hegedus B."/>
            <person name="Baldrian P."/>
            <person name="Stursova M."/>
            <person name="Weitz H."/>
            <person name="Taylor A."/>
            <person name="Grigoriev I.V."/>
            <person name="Nagy L.G."/>
            <person name="Martin F."/>
            <person name="Kauserud H."/>
        </authorList>
    </citation>
    <scope>NUCLEOTIDE SEQUENCE</scope>
    <source>
        <strain evidence="2">CBHHK188m</strain>
    </source>
</reference>
<dbReference type="InterPro" id="IPR011333">
    <property type="entry name" value="SKP1/BTB/POZ_sf"/>
</dbReference>
<dbReference type="Gene3D" id="3.30.710.10">
    <property type="entry name" value="Potassium Channel Kv1.1, Chain A"/>
    <property type="match status" value="1"/>
</dbReference>
<evidence type="ECO:0000259" key="1">
    <source>
        <dbReference type="PROSITE" id="PS50097"/>
    </source>
</evidence>
<dbReference type="SUPFAM" id="SSF54695">
    <property type="entry name" value="POZ domain"/>
    <property type="match status" value="1"/>
</dbReference>
<evidence type="ECO:0000313" key="2">
    <source>
        <dbReference type="EMBL" id="KAJ7764597.1"/>
    </source>
</evidence>
<proteinExistence type="predicted"/>
<dbReference type="Proteomes" id="UP001215280">
    <property type="component" value="Unassembled WGS sequence"/>
</dbReference>
<dbReference type="Pfam" id="PF00651">
    <property type="entry name" value="BTB"/>
    <property type="match status" value="1"/>
</dbReference>
<accession>A0AAD7NJK9</accession>
<evidence type="ECO:0000313" key="3">
    <source>
        <dbReference type="Proteomes" id="UP001215280"/>
    </source>
</evidence>
<feature type="domain" description="BTB" evidence="1">
    <location>
        <begin position="15"/>
        <end position="94"/>
    </location>
</feature>
<comment type="caution">
    <text evidence="2">The sequence shown here is derived from an EMBL/GenBank/DDBJ whole genome shotgun (WGS) entry which is preliminary data.</text>
</comment>
<dbReference type="InterPro" id="IPR000210">
    <property type="entry name" value="BTB/POZ_dom"/>
</dbReference>
<sequence length="292" mass="33744">MVQSSPIRDARYYFSDGVVVLLCQGVLYKLHKTRLSMKSEFFLDLFKFPQNTSTTVVDGQDDDHPLRLDDSGIQNVDFRHLLVFLYDQDEIVAPAALQFHLSVLKLSMLWRIPSGIKYVKQQLPSHPEFTPAIQIQLSRQYDIIDWAGPAFRDLIEQPLDDIKLADSKHMGIVAFYKLIQVKHRVADYKVAMAFHPPDVHHSFGCDDENACSRLWESFWWGGFAKQLLHPNNKKKPAEILLELNPNKGVLSHMHPTCLQYTMEGIWENNPFNDEQEFMDEALIDLSSWIISL</sequence>
<name>A0AAD7NJK9_9AGAR</name>
<gene>
    <name evidence="2" type="ORF">DFH07DRAFT_738230</name>
</gene>
<protein>
    <recommendedName>
        <fullName evidence="1">BTB domain-containing protein</fullName>
    </recommendedName>
</protein>
<dbReference type="AlphaFoldDB" id="A0AAD7NJK9"/>
<dbReference type="CDD" id="cd18186">
    <property type="entry name" value="BTB_POZ_ZBTB_KLHL-like"/>
    <property type="match status" value="1"/>
</dbReference>